<feature type="signal peptide" evidence="2">
    <location>
        <begin position="1"/>
        <end position="28"/>
    </location>
</feature>
<evidence type="ECO:0000256" key="1">
    <source>
        <dbReference type="SAM" id="MobiDB-lite"/>
    </source>
</evidence>
<keyword evidence="5" id="KW-1185">Reference proteome</keyword>
<dbReference type="HOGENOM" id="CLU_395781_0_0_5"/>
<evidence type="ECO:0000313" key="5">
    <source>
        <dbReference type="Proteomes" id="UP000023755"/>
    </source>
</evidence>
<evidence type="ECO:0000256" key="2">
    <source>
        <dbReference type="SAM" id="SignalP"/>
    </source>
</evidence>
<dbReference type="EMBL" id="CP007481">
    <property type="protein sequence ID" value="AHX11373.1"/>
    <property type="molecule type" value="Genomic_DNA"/>
</dbReference>
<reference evidence="4 5" key="1">
    <citation type="submission" date="2014-03" db="EMBL/GenBank/DDBJ databases">
        <title>Sequencing and Comparison of Genomes and Transcriptome Profiles of Human Ehrlichiosis Agents.</title>
        <authorList>
            <person name="Lin M."/>
            <person name="Daugherty S.C."/>
            <person name="Nagaraj S."/>
            <person name="Cheng Z."/>
            <person name="Xiong Q."/>
            <person name="Lin F.-Y."/>
            <person name="Sengamalay N."/>
            <person name="Ott S."/>
            <person name="Godinez A."/>
            <person name="Tallon L.J."/>
            <person name="Sadzewicz L."/>
            <person name="Fraser C.M."/>
            <person name="Dunning Hotopp J.C."/>
            <person name="Rikihisa Y."/>
        </authorList>
    </citation>
    <scope>NUCLEOTIDE SEQUENCE [LARGE SCALE GENOMIC DNA]</scope>
    <source>
        <strain evidence="4 5">Oregon</strain>
    </source>
</reference>
<name>X5H3V0_9RICK</name>
<evidence type="ECO:0000259" key="3">
    <source>
        <dbReference type="Pfam" id="PF11924"/>
    </source>
</evidence>
<feature type="chain" id="PRO_5004956176" description="Inverse autotransporter beta-domain domain-containing protein" evidence="2">
    <location>
        <begin position="29"/>
        <end position="665"/>
    </location>
</feature>
<sequence length="665" mass="73507">MKNLNSVFRLKLALFLSGLLFCEPAASSALKLEVHRDTISRKLSSGVSYGNGCPCATAPVVGGDNKIEKTRKNGGSRESQKKVKNSSRCSEEGGQIFLDSQGNVIQFNQGPLMPEVLDRSNNKKRKKISILPKEDISSSDAMAKKDASEKIKKKRIINGRKADVFSTSGHSKDTRAETQGRSRYKRGMTLTVGHELTSSFSGSILGRTREYGALIPLIGRDKGLAYLDSKVKFYDSKAQEVSAGVVVRRKLGKSMIGGLNLFRDIRNTPEHMYTWYSFGAEMFFKTLSISGNCYFSSKDGYVNEVKKLSLDSEDQRKSRVLLNEKLPADGYDVRTALKINNVVGVYGGIFSFHSPYDKSVELSGYRLGSNISFKLNKRFVFSVSPEFKRDNKQDTFSTSFGFTLPIGRGYDNLLEHVVRDKDIVLLESSNEYPVKGVFLDAGTKRKITEVVEANTKDKIQKADKANGKLYHIKNPEAEITLSDELKNVILVGDADLEVHIPDTKGTRVVPYHITSNGKGIKFGMNGEGDKKLENLLISGLRVDLGDSAKYTMTDVEFRNNEIKSNNERPFQDDENVVVTGSKLVLSGTSGDNGQNGPKSVFYSSKTIGPIKYHIADSTIEMPNIDLSTDEKRKKFAVFDAKDGAKIHASVGGTLSIKTKTTPEKE</sequence>
<protein>
    <recommendedName>
        <fullName evidence="3">Inverse autotransporter beta-domain domain-containing protein</fullName>
    </recommendedName>
</protein>
<feature type="region of interest" description="Disordered" evidence="1">
    <location>
        <begin position="64"/>
        <end position="91"/>
    </location>
</feature>
<dbReference type="InterPro" id="IPR024519">
    <property type="entry name" value="IAT_beta"/>
</dbReference>
<feature type="domain" description="Inverse autotransporter beta-domain" evidence="3">
    <location>
        <begin position="208"/>
        <end position="336"/>
    </location>
</feature>
<proteinExistence type="predicted"/>
<dbReference type="RefSeq" id="WP_038559385.1">
    <property type="nucleotide sequence ID" value="NZ_CP007481.1"/>
</dbReference>
<organism evidence="4 5">
    <name type="scientific">Neorickettsia helminthoeca str. Oregon</name>
    <dbReference type="NCBI Taxonomy" id="1286528"/>
    <lineage>
        <taxon>Bacteria</taxon>
        <taxon>Pseudomonadati</taxon>
        <taxon>Pseudomonadota</taxon>
        <taxon>Alphaproteobacteria</taxon>
        <taxon>Rickettsiales</taxon>
        <taxon>Anaplasmataceae</taxon>
        <taxon>Neorickettsia</taxon>
    </lineage>
</organism>
<dbReference type="Proteomes" id="UP000023755">
    <property type="component" value="Chromosome"/>
</dbReference>
<dbReference type="InterPro" id="IPR038177">
    <property type="entry name" value="IAT_beta_sf"/>
</dbReference>
<accession>X5H3V0</accession>
<keyword evidence="2" id="KW-0732">Signal</keyword>
<dbReference type="Gene3D" id="2.40.160.160">
    <property type="entry name" value="Inverse autotransporter, beta-domain"/>
    <property type="match status" value="1"/>
</dbReference>
<evidence type="ECO:0000313" key="4">
    <source>
        <dbReference type="EMBL" id="AHX11373.1"/>
    </source>
</evidence>
<dbReference type="KEGG" id="nhm:NHE_0428"/>
<dbReference type="AlphaFoldDB" id="X5H3V0"/>
<dbReference type="OrthoDB" id="8320584at2"/>
<gene>
    <name evidence="4" type="ORF">NHE_0428</name>
</gene>
<dbReference type="Pfam" id="PF11924">
    <property type="entry name" value="IAT_beta"/>
    <property type="match status" value="1"/>
</dbReference>
<dbReference type="STRING" id="1286528.NHE_0428"/>